<comment type="pathway">
    <text evidence="7">Amino-acid degradation; L-histidine degradation into L-glutamate; N-formimidoyl-L-glutamate from L-histidine: step 3/3.</text>
</comment>
<dbReference type="EMBL" id="VORB01000004">
    <property type="protein sequence ID" value="TXC81352.1"/>
    <property type="molecule type" value="Genomic_DNA"/>
</dbReference>
<dbReference type="AlphaFoldDB" id="A0A5C6V7V6"/>
<feature type="binding site" evidence="7">
    <location>
        <position position="333"/>
    </location>
    <ligand>
        <name>4-imidazolone-5-propanoate</name>
        <dbReference type="ChEBI" id="CHEBI:77893"/>
    </ligand>
</feature>
<feature type="binding site" evidence="7">
    <location>
        <position position="189"/>
    </location>
    <ligand>
        <name>4-imidazolone-5-propanoate</name>
        <dbReference type="ChEBI" id="CHEBI:77893"/>
    </ligand>
</feature>
<dbReference type="Gene3D" id="2.30.40.10">
    <property type="entry name" value="Urease, subunit C, domain 1"/>
    <property type="match status" value="1"/>
</dbReference>
<evidence type="ECO:0000256" key="4">
    <source>
        <dbReference type="ARBA" id="ARBA00022808"/>
    </source>
</evidence>
<dbReference type="InterPro" id="IPR011059">
    <property type="entry name" value="Metal-dep_hydrolase_composite"/>
</dbReference>
<evidence type="ECO:0000256" key="6">
    <source>
        <dbReference type="ARBA" id="ARBA00023004"/>
    </source>
</evidence>
<accession>A0A5C6V7V6</accession>
<keyword evidence="10" id="KW-1185">Reference proteome</keyword>
<keyword evidence="4 7" id="KW-0369">Histidine metabolism</keyword>
<evidence type="ECO:0000259" key="8">
    <source>
        <dbReference type="Pfam" id="PF01979"/>
    </source>
</evidence>
<feature type="binding site" evidence="7">
    <location>
        <position position="328"/>
    </location>
    <ligand>
        <name>Fe(3+)</name>
        <dbReference type="ChEBI" id="CHEBI:29034"/>
    </ligand>
</feature>
<gene>
    <name evidence="7" type="primary">hutI</name>
    <name evidence="9" type="ORF">FRX97_04935</name>
</gene>
<sequence>MEQTKVLIKNIKALYLADENIAAPLVGSKMKDLPFLENAYLAVEGDHIVGYGLMEDWEGITDWNNLEIIDADNQIIYPTYCDSHTHMVFANSREEEFEDRIKGLSYEEIAQRGGGILNSAKALQQKDEDTLFQEAKQRLDKLIKLGTGAIEIKSGYGLTKDAELKMLRVAKRLQKEMPIPIKTTFLGAHAIPPEYKEKPDAYVDLIINEMLPAVAEEKLADYIDAFCEKGYFTAEQTERVIDAGAKYGLKAKIHVNQFNAMGGVELCCKKGAISVDHLEILTDKDIAALKNSSTMAVGLPSCSFFLGLDYTDGKKLISENIPLAIASDFNPGSTPSGNMNFVFSLACVKMKLLPTEALAALTINGAKAMELDKEVGSISVGKKANFIITKPVKNLAYIPYSFGENNIDKVFINGKEYK</sequence>
<comment type="catalytic activity">
    <reaction evidence="7">
        <text>4-imidazolone-5-propanoate + H2O = N-formimidoyl-L-glutamate</text>
        <dbReference type="Rhea" id="RHEA:23660"/>
        <dbReference type="ChEBI" id="CHEBI:15377"/>
        <dbReference type="ChEBI" id="CHEBI:58928"/>
        <dbReference type="ChEBI" id="CHEBI:77893"/>
        <dbReference type="EC" id="3.5.2.7"/>
    </reaction>
</comment>
<evidence type="ECO:0000256" key="2">
    <source>
        <dbReference type="ARBA" id="ARBA00022723"/>
    </source>
</evidence>
<dbReference type="Pfam" id="PF01979">
    <property type="entry name" value="Amidohydro_1"/>
    <property type="match status" value="1"/>
</dbReference>
<feature type="binding site" evidence="7">
    <location>
        <position position="257"/>
    </location>
    <ligand>
        <name>4-imidazolone-5-propanoate</name>
        <dbReference type="ChEBI" id="CHEBI:77893"/>
    </ligand>
</feature>
<dbReference type="HAMAP" id="MF_00372">
    <property type="entry name" value="HutI"/>
    <property type="match status" value="1"/>
</dbReference>
<feature type="binding site" evidence="7">
    <location>
        <position position="330"/>
    </location>
    <ligand>
        <name>N-formimidoyl-L-glutamate</name>
        <dbReference type="ChEBI" id="CHEBI:58928"/>
    </ligand>
</feature>
<feature type="binding site" evidence="7">
    <location>
        <position position="84"/>
    </location>
    <ligand>
        <name>Zn(2+)</name>
        <dbReference type="ChEBI" id="CHEBI:29105"/>
    </ligand>
</feature>
<keyword evidence="7" id="KW-0963">Cytoplasm</keyword>
<dbReference type="SUPFAM" id="SSF51556">
    <property type="entry name" value="Metallo-dependent hydrolases"/>
    <property type="match status" value="1"/>
</dbReference>
<dbReference type="SUPFAM" id="SSF51338">
    <property type="entry name" value="Composite domain of metallo-dependent hydrolases"/>
    <property type="match status" value="1"/>
</dbReference>
<dbReference type="Gene3D" id="3.20.20.140">
    <property type="entry name" value="Metal-dependent hydrolases"/>
    <property type="match status" value="1"/>
</dbReference>
<feature type="binding site" evidence="7">
    <location>
        <position position="156"/>
    </location>
    <ligand>
        <name>4-imidazolone-5-propanoate</name>
        <dbReference type="ChEBI" id="CHEBI:77893"/>
    </ligand>
</feature>
<feature type="binding site" evidence="7">
    <location>
        <position position="93"/>
    </location>
    <ligand>
        <name>4-imidazolone-5-propanoate</name>
        <dbReference type="ChEBI" id="CHEBI:77893"/>
    </ligand>
</feature>
<dbReference type="RefSeq" id="WP_147014019.1">
    <property type="nucleotide sequence ID" value="NZ_VORB01000004.1"/>
</dbReference>
<dbReference type="EC" id="3.5.2.7" evidence="1 7"/>
<keyword evidence="2 7" id="KW-0479">Metal-binding</keyword>
<dbReference type="UniPathway" id="UPA00379">
    <property type="reaction ID" value="UER00551"/>
</dbReference>
<comment type="caution">
    <text evidence="9">The sequence shown here is derived from an EMBL/GenBank/DDBJ whole genome shotgun (WGS) entry which is preliminary data.</text>
</comment>
<feature type="binding site" evidence="7">
    <location>
        <position position="156"/>
    </location>
    <ligand>
        <name>N-formimidoyl-L-glutamate</name>
        <dbReference type="ChEBI" id="CHEBI:58928"/>
    </ligand>
</feature>
<feature type="binding site" evidence="7">
    <location>
        <position position="328"/>
    </location>
    <ligand>
        <name>Zn(2+)</name>
        <dbReference type="ChEBI" id="CHEBI:29105"/>
    </ligand>
</feature>
<name>A0A5C6V7V6_9FLAO</name>
<evidence type="ECO:0000256" key="1">
    <source>
        <dbReference type="ARBA" id="ARBA00012864"/>
    </source>
</evidence>
<reference evidence="9 10" key="1">
    <citation type="submission" date="2019-08" db="EMBL/GenBank/DDBJ databases">
        <title>Genome of Luteibaculum oceani JCM 18817.</title>
        <authorList>
            <person name="Bowman J.P."/>
        </authorList>
    </citation>
    <scope>NUCLEOTIDE SEQUENCE [LARGE SCALE GENOMIC DNA]</scope>
    <source>
        <strain evidence="9 10">JCM 18817</strain>
    </source>
</reference>
<dbReference type="InterPro" id="IPR005920">
    <property type="entry name" value="HutI"/>
</dbReference>
<dbReference type="GO" id="GO:0019556">
    <property type="term" value="P:L-histidine catabolic process to glutamate and formamide"/>
    <property type="evidence" value="ECO:0007669"/>
    <property type="project" value="UniProtKB-UniRule"/>
</dbReference>
<feature type="binding site" evidence="7">
    <location>
        <position position="84"/>
    </location>
    <ligand>
        <name>Fe(3+)</name>
        <dbReference type="ChEBI" id="CHEBI:29034"/>
    </ligand>
</feature>
<protein>
    <recommendedName>
        <fullName evidence="1 7">Imidazolonepropionase</fullName>
        <ecNumber evidence="1 7">3.5.2.7</ecNumber>
    </recommendedName>
    <alternativeName>
        <fullName evidence="7">Imidazolone-5-propionate hydrolase</fullName>
    </alternativeName>
</protein>
<dbReference type="Proteomes" id="UP000321168">
    <property type="component" value="Unassembled WGS sequence"/>
</dbReference>
<evidence type="ECO:0000256" key="3">
    <source>
        <dbReference type="ARBA" id="ARBA00022801"/>
    </source>
</evidence>
<feature type="binding site" evidence="7">
    <location>
        <position position="86"/>
    </location>
    <ligand>
        <name>Zn(2+)</name>
        <dbReference type="ChEBI" id="CHEBI:29105"/>
    </ligand>
</feature>
<comment type="function">
    <text evidence="7">Catalyzes the hydrolytic cleavage of the carbon-nitrogen bond in imidazolone-5-propanoate to yield N-formimidoyl-L-glutamate. It is the third step in the universal histidine degradation pathway.</text>
</comment>
<keyword evidence="5 7" id="KW-0862">Zinc</keyword>
<dbReference type="GO" id="GO:0019557">
    <property type="term" value="P:L-histidine catabolic process to glutamate and formate"/>
    <property type="evidence" value="ECO:0007669"/>
    <property type="project" value="UniProtKB-UniPathway"/>
</dbReference>
<dbReference type="InterPro" id="IPR032466">
    <property type="entry name" value="Metal_Hydrolase"/>
</dbReference>
<dbReference type="GO" id="GO:0008270">
    <property type="term" value="F:zinc ion binding"/>
    <property type="evidence" value="ECO:0007669"/>
    <property type="project" value="UniProtKB-UniRule"/>
</dbReference>
<dbReference type="InterPro" id="IPR006680">
    <property type="entry name" value="Amidohydro-rel"/>
</dbReference>
<evidence type="ECO:0000313" key="9">
    <source>
        <dbReference type="EMBL" id="TXC81352.1"/>
    </source>
</evidence>
<dbReference type="PANTHER" id="PTHR42752">
    <property type="entry name" value="IMIDAZOLONEPROPIONASE"/>
    <property type="match status" value="1"/>
</dbReference>
<feature type="domain" description="Amidohydrolase-related" evidence="8">
    <location>
        <begin position="75"/>
        <end position="415"/>
    </location>
</feature>
<comment type="similarity">
    <text evidence="7">Belongs to the metallo-dependent hydrolases superfamily. HutI family.</text>
</comment>
<dbReference type="GO" id="GO:0005737">
    <property type="term" value="C:cytoplasm"/>
    <property type="evidence" value="ECO:0007669"/>
    <property type="project" value="UniProtKB-SubCell"/>
</dbReference>
<dbReference type="PANTHER" id="PTHR42752:SF1">
    <property type="entry name" value="IMIDAZOLONEPROPIONASE-RELATED"/>
    <property type="match status" value="1"/>
</dbReference>
<feature type="binding site" evidence="7">
    <location>
        <position position="86"/>
    </location>
    <ligand>
        <name>Fe(3+)</name>
        <dbReference type="ChEBI" id="CHEBI:29034"/>
    </ligand>
</feature>
<keyword evidence="6 7" id="KW-0408">Iron</keyword>
<dbReference type="NCBIfam" id="TIGR01224">
    <property type="entry name" value="hutI"/>
    <property type="match status" value="1"/>
</dbReference>
<feature type="binding site" evidence="7">
    <location>
        <position position="254"/>
    </location>
    <ligand>
        <name>Zn(2+)</name>
        <dbReference type="ChEBI" id="CHEBI:29105"/>
    </ligand>
</feature>
<comment type="cofactor">
    <cofactor evidence="7">
        <name>Zn(2+)</name>
        <dbReference type="ChEBI" id="CHEBI:29105"/>
    </cofactor>
    <cofactor evidence="7">
        <name>Fe(3+)</name>
        <dbReference type="ChEBI" id="CHEBI:29034"/>
    </cofactor>
    <text evidence="7">Binds 1 zinc or iron ion per subunit.</text>
</comment>
<feature type="binding site" evidence="7">
    <location>
        <position position="332"/>
    </location>
    <ligand>
        <name>N-formimidoyl-L-glutamate</name>
        <dbReference type="ChEBI" id="CHEBI:58928"/>
    </ligand>
</feature>
<dbReference type="FunFam" id="3.20.20.140:FF:000007">
    <property type="entry name" value="Imidazolonepropionase"/>
    <property type="match status" value="1"/>
</dbReference>
<organism evidence="9 10">
    <name type="scientific">Luteibaculum oceani</name>
    <dbReference type="NCBI Taxonomy" id="1294296"/>
    <lineage>
        <taxon>Bacteria</taxon>
        <taxon>Pseudomonadati</taxon>
        <taxon>Bacteroidota</taxon>
        <taxon>Flavobacteriia</taxon>
        <taxon>Flavobacteriales</taxon>
        <taxon>Luteibaculaceae</taxon>
        <taxon>Luteibaculum</taxon>
    </lineage>
</organism>
<evidence type="ECO:0000256" key="5">
    <source>
        <dbReference type="ARBA" id="ARBA00022833"/>
    </source>
</evidence>
<feature type="binding site" evidence="7">
    <location>
        <position position="254"/>
    </location>
    <ligand>
        <name>Fe(3+)</name>
        <dbReference type="ChEBI" id="CHEBI:29034"/>
    </ligand>
</feature>
<proteinExistence type="inferred from homology"/>
<keyword evidence="3 7" id="KW-0378">Hydrolase</keyword>
<evidence type="ECO:0000256" key="7">
    <source>
        <dbReference type="HAMAP-Rule" id="MF_00372"/>
    </source>
</evidence>
<dbReference type="GO" id="GO:0005506">
    <property type="term" value="F:iron ion binding"/>
    <property type="evidence" value="ECO:0007669"/>
    <property type="project" value="UniProtKB-UniRule"/>
</dbReference>
<comment type="subcellular location">
    <subcellularLocation>
        <location evidence="7">Cytoplasm</location>
    </subcellularLocation>
</comment>
<dbReference type="OrthoDB" id="9776455at2"/>
<evidence type="ECO:0000313" key="10">
    <source>
        <dbReference type="Proteomes" id="UP000321168"/>
    </source>
</evidence>
<dbReference type="GO" id="GO:0050480">
    <property type="term" value="F:imidazolonepropionase activity"/>
    <property type="evidence" value="ECO:0007669"/>
    <property type="project" value="UniProtKB-UniRule"/>
</dbReference>